<sequence length="82" mass="8611">MEGRTRSVGSKVRCAWGGPPGGAGGRASAVGAHQVVKEFAVAVQTEEVCNVKKSMERLLLLVVFGPVKAFLIMGMLMQIIPG</sequence>
<keyword evidence="1" id="KW-0472">Membrane</keyword>
<dbReference type="AlphaFoldDB" id="A0AAV7EGK9"/>
<comment type="caution">
    <text evidence="2">The sequence shown here is derived from an EMBL/GenBank/DDBJ whole genome shotgun (WGS) entry which is preliminary data.</text>
</comment>
<reference evidence="2 3" key="1">
    <citation type="submission" date="2021-07" db="EMBL/GenBank/DDBJ databases">
        <title>The Aristolochia fimbriata genome: insights into angiosperm evolution, floral development and chemical biosynthesis.</title>
        <authorList>
            <person name="Jiao Y."/>
        </authorList>
    </citation>
    <scope>NUCLEOTIDE SEQUENCE [LARGE SCALE GENOMIC DNA]</scope>
    <source>
        <strain evidence="2">IBCAS-2021</strain>
        <tissue evidence="2">Leaf</tissue>
    </source>
</reference>
<keyword evidence="1" id="KW-0812">Transmembrane</keyword>
<dbReference type="Proteomes" id="UP000825729">
    <property type="component" value="Unassembled WGS sequence"/>
</dbReference>
<keyword evidence="1" id="KW-1133">Transmembrane helix</keyword>
<evidence type="ECO:0000256" key="1">
    <source>
        <dbReference type="SAM" id="Phobius"/>
    </source>
</evidence>
<evidence type="ECO:0000313" key="2">
    <source>
        <dbReference type="EMBL" id="KAG9446358.1"/>
    </source>
</evidence>
<gene>
    <name evidence="2" type="ORF">H6P81_012486</name>
</gene>
<accession>A0AAV7EGK9</accession>
<organism evidence="2 3">
    <name type="scientific">Aristolochia fimbriata</name>
    <name type="common">White veined hardy Dutchman's pipe vine</name>
    <dbReference type="NCBI Taxonomy" id="158543"/>
    <lineage>
        <taxon>Eukaryota</taxon>
        <taxon>Viridiplantae</taxon>
        <taxon>Streptophyta</taxon>
        <taxon>Embryophyta</taxon>
        <taxon>Tracheophyta</taxon>
        <taxon>Spermatophyta</taxon>
        <taxon>Magnoliopsida</taxon>
        <taxon>Magnoliidae</taxon>
        <taxon>Piperales</taxon>
        <taxon>Aristolochiaceae</taxon>
        <taxon>Aristolochia</taxon>
    </lineage>
</organism>
<protein>
    <submittedName>
        <fullName evidence="2">Uncharacterized protein</fullName>
    </submittedName>
</protein>
<keyword evidence="3" id="KW-1185">Reference proteome</keyword>
<dbReference type="EMBL" id="JAINDJ010000005">
    <property type="protein sequence ID" value="KAG9446358.1"/>
    <property type="molecule type" value="Genomic_DNA"/>
</dbReference>
<proteinExistence type="predicted"/>
<evidence type="ECO:0000313" key="3">
    <source>
        <dbReference type="Proteomes" id="UP000825729"/>
    </source>
</evidence>
<feature type="transmembrane region" description="Helical" evidence="1">
    <location>
        <begin position="58"/>
        <end position="80"/>
    </location>
</feature>
<name>A0AAV7EGK9_ARIFI</name>